<evidence type="ECO:0000313" key="2">
    <source>
        <dbReference type="Proteomes" id="UP000229115"/>
    </source>
</evidence>
<dbReference type="EMBL" id="KT962245">
    <property type="protein sequence ID" value="ALO80035.1"/>
    <property type="molecule type" value="Genomic_RNA"/>
</dbReference>
<accession>A0A0S2MVU2</accession>
<name>A0A0S2MVU2_9CAUD</name>
<organism evidence="1 2">
    <name type="scientific">Cellulophaga phage phi4:1_13</name>
    <dbReference type="NCBI Taxonomy" id="1747284"/>
    <lineage>
        <taxon>Viruses</taxon>
        <taxon>Duplodnaviria</taxon>
        <taxon>Heunggongvirae</taxon>
        <taxon>Uroviricota</taxon>
        <taxon>Caudoviricetes</taxon>
        <taxon>Lightbulbvirus</taxon>
        <taxon>Lightbulbvirus Cba41</taxon>
    </lineage>
</organism>
<evidence type="ECO:0008006" key="3">
    <source>
        <dbReference type="Google" id="ProtNLM"/>
    </source>
</evidence>
<protein>
    <recommendedName>
        <fullName evidence="3">Cupin</fullName>
    </recommendedName>
</protein>
<sequence>MKVLKKERVELGKGHILQYILFEWKKLGGIWFYHWKTIDQNRFHTHAFSSIAITLSGSYTQEVMENGVVRTEVVKKLFRPRYLPKRYCHRILKAEPNTWTMVIFGKWIPNWWEYFPDTKTWVKYSWGRKVVNKVKGEVNNWI</sequence>
<proteinExistence type="predicted"/>
<evidence type="ECO:0000313" key="1">
    <source>
        <dbReference type="EMBL" id="ALO80035.1"/>
    </source>
</evidence>
<dbReference type="Proteomes" id="UP000229115">
    <property type="component" value="Segment"/>
</dbReference>
<gene>
    <name evidence="1" type="ORF">Phi4113_026</name>
</gene>
<reference evidence="1 2" key="1">
    <citation type="submission" date="2015-10" db="EMBL/GenBank/DDBJ databases">
        <title>Large-scale maps of variable infection efficiencies in aquatic Bacteriodetes phage-host model systems.</title>
        <authorList>
            <person name="Holmfeldt K."/>
            <person name="Solonenko N."/>
            <person name="Howard-Varona C."/>
            <person name="Moreno M."/>
            <person name="Malmstrom R.R."/>
            <person name="Blow M.J."/>
            <person name="Sullivan M.B."/>
        </authorList>
    </citation>
    <scope>NUCLEOTIDE SEQUENCE [LARGE SCALE GENOMIC DNA]</scope>
</reference>